<dbReference type="Gene3D" id="3.40.1030.10">
    <property type="entry name" value="Nucleoside phosphorylase/phosphoribosyltransferase catalytic domain"/>
    <property type="match status" value="1"/>
</dbReference>
<dbReference type="InterPro" id="IPR036320">
    <property type="entry name" value="Glycosyl_Trfase_fam3_N_dom_sf"/>
</dbReference>
<evidence type="ECO:0000256" key="9">
    <source>
        <dbReference type="HAMAP-Rule" id="MF_00211"/>
    </source>
</evidence>
<dbReference type="Pfam" id="PF02885">
    <property type="entry name" value="Glycos_trans_3N"/>
    <property type="match status" value="1"/>
</dbReference>
<keyword evidence="9" id="KW-0479">Metal-binding</keyword>
<feature type="binding site" evidence="9">
    <location>
        <position position="97"/>
    </location>
    <ligand>
        <name>5-phospho-alpha-D-ribose 1-diphosphate</name>
        <dbReference type="ChEBI" id="CHEBI:58017"/>
    </ligand>
</feature>
<dbReference type="NCBIfam" id="TIGR01245">
    <property type="entry name" value="trpD"/>
    <property type="match status" value="1"/>
</dbReference>
<comment type="caution">
    <text evidence="9">Lacks conserved residue(s) required for the propagation of feature annotation.</text>
</comment>
<feature type="binding site" evidence="9">
    <location>
        <position position="242"/>
    </location>
    <ligand>
        <name>Mg(2+)</name>
        <dbReference type="ChEBI" id="CHEBI:18420"/>
        <label>2</label>
    </ligand>
</feature>
<comment type="catalytic activity">
    <reaction evidence="7 9">
        <text>N-(5-phospho-beta-D-ribosyl)anthranilate + diphosphate = 5-phospho-alpha-D-ribose 1-diphosphate + anthranilate</text>
        <dbReference type="Rhea" id="RHEA:11768"/>
        <dbReference type="ChEBI" id="CHEBI:16567"/>
        <dbReference type="ChEBI" id="CHEBI:18277"/>
        <dbReference type="ChEBI" id="CHEBI:33019"/>
        <dbReference type="ChEBI" id="CHEBI:58017"/>
        <dbReference type="EC" id="2.4.2.18"/>
    </reaction>
</comment>
<dbReference type="OrthoDB" id="9806430at2"/>
<feature type="binding site" evidence="9">
    <location>
        <begin position="100"/>
        <end position="101"/>
    </location>
    <ligand>
        <name>5-phospho-alpha-D-ribose 1-diphosphate</name>
        <dbReference type="ChEBI" id="CHEBI:58017"/>
    </ligand>
</feature>
<comment type="function">
    <text evidence="9">Catalyzes the transfer of the phosphoribosyl group of 5-phosphorylribose-1-pyrophosphate (PRPP) to anthranilate to yield N-(5'-phosphoribosyl)-anthranilate (PRA).</text>
</comment>
<dbReference type="GO" id="GO:0005829">
    <property type="term" value="C:cytosol"/>
    <property type="evidence" value="ECO:0007669"/>
    <property type="project" value="TreeGrafter"/>
</dbReference>
<keyword evidence="5 9" id="KW-0822">Tryptophan biosynthesis</keyword>
<name>A0A1T0A9W2_9GAMM</name>
<dbReference type="PANTHER" id="PTHR43285:SF2">
    <property type="entry name" value="ANTHRANILATE PHOSPHORIBOSYLTRANSFERASE"/>
    <property type="match status" value="1"/>
</dbReference>
<dbReference type="PANTHER" id="PTHR43285">
    <property type="entry name" value="ANTHRANILATE PHOSPHORIBOSYLTRANSFERASE"/>
    <property type="match status" value="1"/>
</dbReference>
<evidence type="ECO:0000313" key="15">
    <source>
        <dbReference type="Proteomes" id="UP000255279"/>
    </source>
</evidence>
<accession>A0A1T0A9W2</accession>
<sequence>MTTADISTLSDDEISALLSSALNTILDGKDLDEQAMYQLMLIIMQGKCSDAMLGALLAALRMKGESVTEITAAAKAMLSLADTITLPTLENTVDIVGTGGDGANLFNVSTASAFVAASAGAVVAKHGGRGVSSSSGSSDLLEQAGIRLNLTGTQVTECIKACGMGFLFAPNHHTAMRHAVPVRRALKTRTIFNILGPLTNPAGVKRSVIGVFRPELCAPLAKVLQNLGSEQAMVICSQDGLDEFSLAAPTHVAELKKGQITSYDIAPADLGVQAQSLDGLAVSSAAQSLELIVAALGKPDINVDKATLQKAQDIIALNAGAAIYVAGRASSHADGVQQAKAILNSGKAYEKFGEFVQFTQSL</sequence>
<keyword evidence="9" id="KW-0460">Magnesium</keyword>
<gene>
    <name evidence="9 13" type="primary">trpD</name>
    <name evidence="12" type="ORF">B0181_02025</name>
    <name evidence="13" type="ORF">NCTC10293_02029</name>
</gene>
<comment type="similarity">
    <text evidence="9">Belongs to the anthranilate phosphoribosyltransferase family.</text>
</comment>
<evidence type="ECO:0000256" key="5">
    <source>
        <dbReference type="ARBA" id="ARBA00022822"/>
    </source>
</evidence>
<dbReference type="Gene3D" id="1.20.970.10">
    <property type="entry name" value="Transferase, Pyrimidine Nucleoside Phosphorylase, Chain C"/>
    <property type="match status" value="1"/>
</dbReference>
<feature type="binding site" evidence="9">
    <location>
        <begin position="107"/>
        <end position="110"/>
    </location>
    <ligand>
        <name>5-phospho-alpha-D-ribose 1-diphosphate</name>
        <dbReference type="ChEBI" id="CHEBI:58017"/>
    </ligand>
</feature>
<comment type="subunit">
    <text evidence="9">Homodimer.</text>
</comment>
<evidence type="ECO:0000259" key="10">
    <source>
        <dbReference type="Pfam" id="PF00591"/>
    </source>
</evidence>
<dbReference type="SUPFAM" id="SSF47648">
    <property type="entry name" value="Nucleoside phosphorylase/phosphoribosyltransferase N-terminal domain"/>
    <property type="match status" value="1"/>
</dbReference>
<dbReference type="SUPFAM" id="SSF52418">
    <property type="entry name" value="Nucleoside phosphorylase/phosphoribosyltransferase catalytic domain"/>
    <property type="match status" value="1"/>
</dbReference>
<keyword evidence="14" id="KW-1185">Reference proteome</keyword>
<evidence type="ECO:0000256" key="1">
    <source>
        <dbReference type="ARBA" id="ARBA00004907"/>
    </source>
</evidence>
<dbReference type="HAMAP" id="MF_00211">
    <property type="entry name" value="TrpD"/>
    <property type="match status" value="1"/>
</dbReference>
<proteinExistence type="inferred from homology"/>
<protein>
    <recommendedName>
        <fullName evidence="9">Anthranilate phosphoribosyltransferase</fullName>
        <ecNumber evidence="9">2.4.2.18</ecNumber>
    </recommendedName>
</protein>
<evidence type="ECO:0000256" key="2">
    <source>
        <dbReference type="ARBA" id="ARBA00022605"/>
    </source>
</evidence>
<dbReference type="Proteomes" id="UP000190435">
    <property type="component" value="Unassembled WGS sequence"/>
</dbReference>
<dbReference type="InterPro" id="IPR035902">
    <property type="entry name" value="Nuc_phospho_transferase"/>
</dbReference>
<dbReference type="InterPro" id="IPR005940">
    <property type="entry name" value="Anthranilate_Pribosyl_Tfrase"/>
</dbReference>
<dbReference type="InterPro" id="IPR017459">
    <property type="entry name" value="Glycosyl_Trfase_fam3_N_dom"/>
</dbReference>
<dbReference type="GO" id="GO:0000287">
    <property type="term" value="F:magnesium ion binding"/>
    <property type="evidence" value="ECO:0007669"/>
    <property type="project" value="UniProtKB-UniRule"/>
</dbReference>
<comment type="cofactor">
    <cofactor evidence="9">
        <name>Mg(2+)</name>
        <dbReference type="ChEBI" id="CHEBI:18420"/>
    </cofactor>
    <text evidence="9">Binds 2 magnesium ions per monomer.</text>
</comment>
<dbReference type="AlphaFoldDB" id="A0A1T0A9W2"/>
<feature type="domain" description="Glycosyl transferase family 3 N-terminal" evidence="11">
    <location>
        <begin position="20"/>
        <end position="80"/>
    </location>
</feature>
<dbReference type="GO" id="GO:0000162">
    <property type="term" value="P:L-tryptophan biosynthetic process"/>
    <property type="evidence" value="ECO:0007669"/>
    <property type="project" value="UniProtKB-UniRule"/>
</dbReference>
<evidence type="ECO:0000313" key="12">
    <source>
        <dbReference type="EMBL" id="OOR92081.1"/>
    </source>
</evidence>
<comment type="pathway">
    <text evidence="1 9">Amino-acid biosynthesis; L-tryptophan biosynthesis; L-tryptophan from chorismate: step 2/5.</text>
</comment>
<evidence type="ECO:0000259" key="11">
    <source>
        <dbReference type="Pfam" id="PF02885"/>
    </source>
</evidence>
<feature type="binding site" evidence="9">
    <location>
        <position position="109"/>
    </location>
    <ligand>
        <name>Mg(2+)</name>
        <dbReference type="ChEBI" id="CHEBI:18420"/>
        <label>1</label>
    </ligand>
</feature>
<dbReference type="GO" id="GO:0016829">
    <property type="term" value="F:lyase activity"/>
    <property type="evidence" value="ECO:0007669"/>
    <property type="project" value="UniProtKB-KW"/>
</dbReference>
<keyword evidence="13" id="KW-0456">Lyase</keyword>
<dbReference type="FunFam" id="3.40.1030.10:FF:000002">
    <property type="entry name" value="Anthranilate phosphoribosyltransferase"/>
    <property type="match status" value="1"/>
</dbReference>
<reference evidence="13 15" key="2">
    <citation type="submission" date="2018-06" db="EMBL/GenBank/DDBJ databases">
        <authorList>
            <consortium name="Pathogen Informatics"/>
            <person name="Doyle S."/>
        </authorList>
    </citation>
    <scope>NUCLEOTIDE SEQUENCE [LARGE SCALE GENOMIC DNA]</scope>
    <source>
        <strain evidence="13 15">NCTC10293</strain>
    </source>
</reference>
<dbReference type="UniPathway" id="UPA00035">
    <property type="reaction ID" value="UER00041"/>
</dbReference>
<keyword evidence="4 9" id="KW-0808">Transferase</keyword>
<evidence type="ECO:0000256" key="3">
    <source>
        <dbReference type="ARBA" id="ARBA00022676"/>
    </source>
</evidence>
<evidence type="ECO:0000256" key="6">
    <source>
        <dbReference type="ARBA" id="ARBA00023141"/>
    </source>
</evidence>
<keyword evidence="3 9" id="KW-0328">Glycosyltransferase</keyword>
<evidence type="ECO:0000256" key="4">
    <source>
        <dbReference type="ARBA" id="ARBA00022679"/>
    </source>
</evidence>
<feature type="binding site" evidence="9">
    <location>
        <position position="97"/>
    </location>
    <ligand>
        <name>anthranilate</name>
        <dbReference type="ChEBI" id="CHEBI:16567"/>
        <label>1</label>
    </ligand>
</feature>
<feature type="binding site" evidence="9">
    <location>
        <position position="243"/>
    </location>
    <ligand>
        <name>Mg(2+)</name>
        <dbReference type="ChEBI" id="CHEBI:18420"/>
        <label>2</label>
    </ligand>
</feature>
<dbReference type="InterPro" id="IPR000312">
    <property type="entry name" value="Glycosyl_Trfase_fam3"/>
</dbReference>
<evidence type="ECO:0000313" key="14">
    <source>
        <dbReference type="Proteomes" id="UP000190435"/>
    </source>
</evidence>
<organism evidence="12 14">
    <name type="scientific">Moraxella caviae</name>
    <dbReference type="NCBI Taxonomy" id="34060"/>
    <lineage>
        <taxon>Bacteria</taxon>
        <taxon>Pseudomonadati</taxon>
        <taxon>Pseudomonadota</taxon>
        <taxon>Gammaproteobacteria</taxon>
        <taxon>Moraxellales</taxon>
        <taxon>Moraxellaceae</taxon>
        <taxon>Moraxella</taxon>
    </lineage>
</organism>
<dbReference type="Proteomes" id="UP000255279">
    <property type="component" value="Unassembled WGS sequence"/>
</dbReference>
<feature type="domain" description="Glycosyl transferase family 3" evidence="10">
    <location>
        <begin position="90"/>
        <end position="349"/>
    </location>
</feature>
<dbReference type="EC" id="2.4.2.18" evidence="9"/>
<keyword evidence="6 9" id="KW-0057">Aromatic amino acid biosynthesis</keyword>
<dbReference type="EMBL" id="MUXU01000017">
    <property type="protein sequence ID" value="OOR92081.1"/>
    <property type="molecule type" value="Genomic_DNA"/>
</dbReference>
<feature type="binding site" evidence="9">
    <location>
        <position position="137"/>
    </location>
    <ligand>
        <name>5-phospho-alpha-D-ribose 1-diphosphate</name>
        <dbReference type="ChEBI" id="CHEBI:58017"/>
    </ligand>
</feature>
<dbReference type="Pfam" id="PF00591">
    <property type="entry name" value="Glycos_transf_3"/>
    <property type="match status" value="1"/>
</dbReference>
<keyword evidence="2 9" id="KW-0028">Amino-acid biosynthesis</keyword>
<evidence type="ECO:0000256" key="7">
    <source>
        <dbReference type="ARBA" id="ARBA00052328"/>
    </source>
</evidence>
<feature type="binding site" evidence="9">
    <location>
        <begin position="125"/>
        <end position="133"/>
    </location>
    <ligand>
        <name>5-phospho-alpha-D-ribose 1-diphosphate</name>
        <dbReference type="ChEBI" id="CHEBI:58017"/>
    </ligand>
</feature>
<dbReference type="RefSeq" id="WP_078275822.1">
    <property type="nucleotide sequence ID" value="NZ_CAACXO010000006.1"/>
</dbReference>
<dbReference type="EMBL" id="UGQE01000004">
    <property type="protein sequence ID" value="STZ14435.1"/>
    <property type="molecule type" value="Genomic_DNA"/>
</dbReference>
<dbReference type="STRING" id="34060.B0181_02025"/>
<evidence type="ECO:0000313" key="13">
    <source>
        <dbReference type="EMBL" id="STZ14435.1"/>
    </source>
</evidence>
<evidence type="ECO:0000256" key="8">
    <source>
        <dbReference type="ARBA" id="ARBA00061188"/>
    </source>
</evidence>
<feature type="binding site" evidence="9">
    <location>
        <position position="243"/>
    </location>
    <ligand>
        <name>Mg(2+)</name>
        <dbReference type="ChEBI" id="CHEBI:18420"/>
        <label>1</label>
    </ligand>
</feature>
<comment type="similarity">
    <text evidence="8">In the C-terminal section; belongs to the anthranilate phosphoribosyltransferase family.</text>
</comment>
<feature type="binding site" evidence="9">
    <location>
        <position position="183"/>
    </location>
    <ligand>
        <name>anthranilate</name>
        <dbReference type="ChEBI" id="CHEBI:16567"/>
        <label>2</label>
    </ligand>
</feature>
<reference evidence="12 14" key="1">
    <citation type="submission" date="2017-02" db="EMBL/GenBank/DDBJ databases">
        <title>Draft genome sequence of Moraxella caviae CCUG 355 type strain.</title>
        <authorList>
            <person name="Engstrom-Jakobsson H."/>
            <person name="Salva-Serra F."/>
            <person name="Thorell K."/>
            <person name="Gonzales-Siles L."/>
            <person name="Karlsson R."/>
            <person name="Boulund F."/>
            <person name="Engstrand L."/>
            <person name="Moore E."/>
        </authorList>
    </citation>
    <scope>NUCLEOTIDE SEQUENCE [LARGE SCALE GENOMIC DNA]</scope>
    <source>
        <strain evidence="12 14">CCUG 355</strain>
    </source>
</reference>
<dbReference type="GO" id="GO:0004048">
    <property type="term" value="F:anthranilate phosphoribosyltransferase activity"/>
    <property type="evidence" value="ECO:0007669"/>
    <property type="project" value="UniProtKB-UniRule"/>
</dbReference>